<feature type="compositionally biased region" description="Basic and acidic residues" evidence="1">
    <location>
        <begin position="116"/>
        <end position="126"/>
    </location>
</feature>
<evidence type="ECO:0000313" key="2">
    <source>
        <dbReference type="EMBL" id="GLY87766.1"/>
    </source>
</evidence>
<proteinExistence type="predicted"/>
<comment type="caution">
    <text evidence="2">The sequence shown here is derived from an EMBL/GenBank/DDBJ whole genome shotgun (WGS) entry which is preliminary data.</text>
</comment>
<dbReference type="EMBL" id="BSTK01000009">
    <property type="protein sequence ID" value="GLY87766.1"/>
    <property type="molecule type" value="Genomic_DNA"/>
</dbReference>
<organism evidence="2 3">
    <name type="scientific">Actinoallomurus iriomotensis</name>
    <dbReference type="NCBI Taxonomy" id="478107"/>
    <lineage>
        <taxon>Bacteria</taxon>
        <taxon>Bacillati</taxon>
        <taxon>Actinomycetota</taxon>
        <taxon>Actinomycetes</taxon>
        <taxon>Streptosporangiales</taxon>
        <taxon>Thermomonosporaceae</taxon>
        <taxon>Actinoallomurus</taxon>
    </lineage>
</organism>
<dbReference type="Proteomes" id="UP001165074">
    <property type="component" value="Unassembled WGS sequence"/>
</dbReference>
<dbReference type="AlphaFoldDB" id="A0A9W6S5W9"/>
<sequence>MADEPLNPPPRVPLGTDGTALWESIADVYVLTPGEREILAQACACADTIARLDKLLAEAEPDLMIPGNRPGTFVLHPAISERRMVAALQAQSIARLRLPDLDDEDEESGAASPANGERRPMSRSESGRIAARARWGR</sequence>
<name>A0A9W6S5W9_9ACTN</name>
<evidence type="ECO:0000313" key="3">
    <source>
        <dbReference type="Proteomes" id="UP001165074"/>
    </source>
</evidence>
<reference evidence="2" key="1">
    <citation type="submission" date="2023-03" db="EMBL/GenBank/DDBJ databases">
        <title>Actinoallomurus iriomotensis NBRC 103684.</title>
        <authorList>
            <person name="Ichikawa N."/>
            <person name="Sato H."/>
            <person name="Tonouchi N."/>
        </authorList>
    </citation>
    <scope>NUCLEOTIDE SEQUENCE</scope>
    <source>
        <strain evidence="2">NBRC 103684</strain>
    </source>
</reference>
<gene>
    <name evidence="2" type="ORF">Airi02_056950</name>
</gene>
<feature type="region of interest" description="Disordered" evidence="1">
    <location>
        <begin position="97"/>
        <end position="137"/>
    </location>
</feature>
<accession>A0A9W6S5W9</accession>
<protein>
    <submittedName>
        <fullName evidence="2">Uncharacterized protein</fullName>
    </submittedName>
</protein>
<dbReference type="RefSeq" id="WP_285577088.1">
    <property type="nucleotide sequence ID" value="NZ_BSTK01000009.1"/>
</dbReference>
<evidence type="ECO:0000256" key="1">
    <source>
        <dbReference type="SAM" id="MobiDB-lite"/>
    </source>
</evidence>
<keyword evidence="3" id="KW-1185">Reference proteome</keyword>